<dbReference type="EMBL" id="JACRJB010000053">
    <property type="protein sequence ID" value="MBI5131527.1"/>
    <property type="molecule type" value="Genomic_DNA"/>
</dbReference>
<evidence type="ECO:0000256" key="1">
    <source>
        <dbReference type="SAM" id="Phobius"/>
    </source>
</evidence>
<protein>
    <recommendedName>
        <fullName evidence="4">DUF2946 domain-containing protein</fullName>
    </recommendedName>
</protein>
<evidence type="ECO:0000313" key="3">
    <source>
        <dbReference type="Proteomes" id="UP000782519"/>
    </source>
</evidence>
<evidence type="ECO:0000313" key="2">
    <source>
        <dbReference type="EMBL" id="MBI5131527.1"/>
    </source>
</evidence>
<feature type="transmembrane region" description="Helical" evidence="1">
    <location>
        <begin position="6"/>
        <end position="25"/>
    </location>
</feature>
<organism evidence="2 3">
    <name type="scientific">Rhodopseudomonas palustris</name>
    <dbReference type="NCBI Taxonomy" id="1076"/>
    <lineage>
        <taxon>Bacteria</taxon>
        <taxon>Pseudomonadati</taxon>
        <taxon>Pseudomonadota</taxon>
        <taxon>Alphaproteobacteria</taxon>
        <taxon>Hyphomicrobiales</taxon>
        <taxon>Nitrobacteraceae</taxon>
        <taxon>Rhodopseudomonas</taxon>
    </lineage>
</organism>
<comment type="caution">
    <text evidence="2">The sequence shown here is derived from an EMBL/GenBank/DDBJ whole genome shotgun (WGS) entry which is preliminary data.</text>
</comment>
<proteinExistence type="predicted"/>
<sequence>MLTSRNVTKIRRFVIVFGFAICYAAKMERSIDQASKVKQPRGIRRSLLAMLAFVYLFVGIAHNIACFDQAVASSFAIENVSDTTDNGEKSSIAMCDHCPTCVPAVMPAPSVAAVPSALPAEPVVAVASVLIAGRSRLDTPPPRILT</sequence>
<reference evidence="2" key="1">
    <citation type="submission" date="2020-07" db="EMBL/GenBank/DDBJ databases">
        <title>Huge and variable diversity of episymbiotic CPR bacteria and DPANN archaea in groundwater ecosystems.</title>
        <authorList>
            <person name="He C.Y."/>
            <person name="Keren R."/>
            <person name="Whittaker M."/>
            <person name="Farag I.F."/>
            <person name="Doudna J."/>
            <person name="Cate J.H.D."/>
            <person name="Banfield J.F."/>
        </authorList>
    </citation>
    <scope>NUCLEOTIDE SEQUENCE</scope>
    <source>
        <strain evidence="2">NC_groundwater_1818_Pr3_B-0.1um_66_35</strain>
    </source>
</reference>
<name>A0A933VWZ0_RHOPL</name>
<keyword evidence="1" id="KW-0472">Membrane</keyword>
<keyword evidence="1" id="KW-1133">Transmembrane helix</keyword>
<dbReference type="AlphaFoldDB" id="A0A933VWZ0"/>
<dbReference type="Proteomes" id="UP000782519">
    <property type="component" value="Unassembled WGS sequence"/>
</dbReference>
<feature type="transmembrane region" description="Helical" evidence="1">
    <location>
        <begin position="46"/>
        <end position="65"/>
    </location>
</feature>
<accession>A0A933VWZ0</accession>
<gene>
    <name evidence="2" type="ORF">HZA66_18980</name>
</gene>
<keyword evidence="1" id="KW-0812">Transmembrane</keyword>
<evidence type="ECO:0008006" key="4">
    <source>
        <dbReference type="Google" id="ProtNLM"/>
    </source>
</evidence>